<proteinExistence type="predicted"/>
<organism evidence="1">
    <name type="scientific">viral metagenome</name>
    <dbReference type="NCBI Taxonomy" id="1070528"/>
    <lineage>
        <taxon>unclassified sequences</taxon>
        <taxon>metagenomes</taxon>
        <taxon>organismal metagenomes</taxon>
    </lineage>
</organism>
<sequence length="329" mass="38283">MNKCVYFFMDEDNHKETGKALVSRYVKKNLLGKNEIDILLRLKQLPECNKFFHVCETIEDVKIAELGTNAYNLQSVNFIKDDHSMLLRYKDQKLLYLDGFLSSLSCSRKYILLLIDFYRRLLSNIHLLVSSNIIHNNIGFKSIVVNSFELPILTNFRLALDLTKAGKMGFCKEVFTQYIPGHIYWPPEIHLLSYIITNKLSSLSLNNLETVFHDISHNTKVRNDAVAYFAKYVNMNCDHIIEELLRFSGTWDQYALGQCYLKLIGDLQKNIKTSNNFVVMFLELLQETVELVPSRRPLVSKMMNKYRQLLDNADINQLYSLFSYTLNGV</sequence>
<protein>
    <recommendedName>
        <fullName evidence="2">Protein kinase domain-containing protein</fullName>
    </recommendedName>
</protein>
<dbReference type="SUPFAM" id="SSF56112">
    <property type="entry name" value="Protein kinase-like (PK-like)"/>
    <property type="match status" value="1"/>
</dbReference>
<dbReference type="InterPro" id="IPR011009">
    <property type="entry name" value="Kinase-like_dom_sf"/>
</dbReference>
<dbReference type="EMBL" id="MN740128">
    <property type="protein sequence ID" value="QHT88970.1"/>
    <property type="molecule type" value="Genomic_DNA"/>
</dbReference>
<evidence type="ECO:0008006" key="2">
    <source>
        <dbReference type="Google" id="ProtNLM"/>
    </source>
</evidence>
<dbReference type="AlphaFoldDB" id="A0A6C0I8P6"/>
<name>A0A6C0I8P6_9ZZZZ</name>
<accession>A0A6C0I8P6</accession>
<reference evidence="1" key="1">
    <citation type="journal article" date="2020" name="Nature">
        <title>Giant virus diversity and host interactions through global metagenomics.</title>
        <authorList>
            <person name="Schulz F."/>
            <person name="Roux S."/>
            <person name="Paez-Espino D."/>
            <person name="Jungbluth S."/>
            <person name="Walsh D.A."/>
            <person name="Denef V.J."/>
            <person name="McMahon K.D."/>
            <person name="Konstantinidis K.T."/>
            <person name="Eloe-Fadrosh E.A."/>
            <person name="Kyrpides N.C."/>
            <person name="Woyke T."/>
        </authorList>
    </citation>
    <scope>NUCLEOTIDE SEQUENCE</scope>
    <source>
        <strain evidence="1">GVMAG-M-3300023184-51</strain>
    </source>
</reference>
<evidence type="ECO:0000313" key="1">
    <source>
        <dbReference type="EMBL" id="QHT88970.1"/>
    </source>
</evidence>